<keyword evidence="4" id="KW-0378">Hydrolase</keyword>
<dbReference type="EMBL" id="CP017834">
    <property type="protein sequence ID" value="APJ03836.1"/>
    <property type="molecule type" value="Genomic_DNA"/>
</dbReference>
<dbReference type="STRING" id="1915309.AXG55_07925"/>
<accession>A0A1L4D0W0</accession>
<evidence type="ECO:0000256" key="5">
    <source>
        <dbReference type="ARBA" id="ARBA00023295"/>
    </source>
</evidence>
<reference evidence="7 8" key="1">
    <citation type="submission" date="2016-10" db="EMBL/GenBank/DDBJ databases">
        <title>Silvanigrella aquatica sp. nov., isolated from a freshwater lake located in the Black Forest, Germany, description of Silvanigrellaceae fam. nov., Silvanigrellales ord. nov., reclassification of the order Bdellovibrionales in the class Oligoflexia, reclassification of the families Bacteriovoracaceae and Halobacteriovoraceae in the new order Bacteriovoracales ord. nov., and reclassification of the family Pseudobacteriovoracaceae in the order Oligoflexiales.</title>
        <authorList>
            <person name="Hahn M.W."/>
            <person name="Schmidt J."/>
            <person name="Koll U."/>
            <person name="Rohde M."/>
            <person name="Verbag S."/>
            <person name="Pitt A."/>
            <person name="Nakai R."/>
            <person name="Naganuma T."/>
            <person name="Lang E."/>
        </authorList>
    </citation>
    <scope>NUCLEOTIDE SEQUENCE [LARGE SCALE GENOMIC DNA]</scope>
    <source>
        <strain evidence="7 8">MWH-Nonnen-W8red</strain>
    </source>
</reference>
<dbReference type="Pfam" id="PF00933">
    <property type="entry name" value="Glyco_hydro_3"/>
    <property type="match status" value="1"/>
</dbReference>
<evidence type="ECO:0000256" key="2">
    <source>
        <dbReference type="ARBA" id="ARBA00005336"/>
    </source>
</evidence>
<dbReference type="RefSeq" id="WP_233231085.1">
    <property type="nucleotide sequence ID" value="NZ_CP017834.1"/>
</dbReference>
<feature type="domain" description="Glycoside hydrolase family 3 N-terminal" evidence="6">
    <location>
        <begin position="42"/>
        <end position="351"/>
    </location>
</feature>
<comment type="catalytic activity">
    <reaction evidence="1">
        <text>Hydrolysis of terminal non-reducing N-acetyl-D-hexosamine residues in N-acetyl-beta-D-hexosaminides.</text>
        <dbReference type="EC" id="3.2.1.52"/>
    </reaction>
</comment>
<evidence type="ECO:0000313" key="7">
    <source>
        <dbReference type="EMBL" id="APJ03836.1"/>
    </source>
</evidence>
<name>A0A1L4D0W0_9BACT</name>
<protein>
    <recommendedName>
        <fullName evidence="3">beta-N-acetylhexosaminidase</fullName>
        <ecNumber evidence="3">3.2.1.52</ecNumber>
    </recommendedName>
</protein>
<dbReference type="PANTHER" id="PTHR30480:SF13">
    <property type="entry name" value="BETA-HEXOSAMINIDASE"/>
    <property type="match status" value="1"/>
</dbReference>
<evidence type="ECO:0000256" key="1">
    <source>
        <dbReference type="ARBA" id="ARBA00001231"/>
    </source>
</evidence>
<keyword evidence="8" id="KW-1185">Reference proteome</keyword>
<dbReference type="InterPro" id="IPR036962">
    <property type="entry name" value="Glyco_hydro_3_N_sf"/>
</dbReference>
<dbReference type="Gene3D" id="3.20.20.300">
    <property type="entry name" value="Glycoside hydrolase, family 3, N-terminal domain"/>
    <property type="match status" value="1"/>
</dbReference>
<comment type="similarity">
    <text evidence="2">Belongs to the glycosyl hydrolase 3 family.</text>
</comment>
<dbReference type="PANTHER" id="PTHR30480">
    <property type="entry name" value="BETA-HEXOSAMINIDASE-RELATED"/>
    <property type="match status" value="1"/>
</dbReference>
<dbReference type="AlphaFoldDB" id="A0A1L4D0W0"/>
<dbReference type="GO" id="GO:0009254">
    <property type="term" value="P:peptidoglycan turnover"/>
    <property type="evidence" value="ECO:0007669"/>
    <property type="project" value="TreeGrafter"/>
</dbReference>
<sequence>MSSLSRQIIPKKFEKYFYSLPILEQAGFFLWPSFSSGELTLEEIKLLNKIKPSGCILFKRNMQNLAQSRSLIKKIKKNCSQKKSSFSMPFITSIDEEGGRVSRLPPPFIRGKPALEFVDQNDFQGLEGQLLHQIFVAKSLGINCLLSPVADILSEPSNPVIGDRCFGRDAETVSLFSLFVNDILLKEKIYSCAKHFPGHGNTKTDSHKELSISDVSLEQLKKREWVPFQNLIHHNVPFIITAHVIIPSLDKNNPATLSKTILTKYLRNELKFQGLIISDDLRMNALAEHYKSKRNVESSITEESPVSQSEEDSYLKKACIDALNAGCDILLSCQSISRELKIAEAIADKMRHNKIFHRQMLEKAWNIFLILTKKIKTKAH</sequence>
<dbReference type="SUPFAM" id="SSF51445">
    <property type="entry name" value="(Trans)glycosidases"/>
    <property type="match status" value="1"/>
</dbReference>
<dbReference type="InterPro" id="IPR017853">
    <property type="entry name" value="GH"/>
</dbReference>
<dbReference type="EC" id="3.2.1.52" evidence="3"/>
<evidence type="ECO:0000256" key="3">
    <source>
        <dbReference type="ARBA" id="ARBA00012663"/>
    </source>
</evidence>
<organism evidence="7 8">
    <name type="scientific">Silvanigrella aquatica</name>
    <dbReference type="NCBI Taxonomy" id="1915309"/>
    <lineage>
        <taxon>Bacteria</taxon>
        <taxon>Pseudomonadati</taxon>
        <taxon>Bdellovibrionota</taxon>
        <taxon>Oligoflexia</taxon>
        <taxon>Silvanigrellales</taxon>
        <taxon>Silvanigrellaceae</taxon>
        <taxon>Silvanigrella</taxon>
    </lineage>
</organism>
<dbReference type="InterPro" id="IPR001764">
    <property type="entry name" value="Glyco_hydro_3_N"/>
</dbReference>
<evidence type="ECO:0000313" key="8">
    <source>
        <dbReference type="Proteomes" id="UP000184731"/>
    </source>
</evidence>
<proteinExistence type="inferred from homology"/>
<dbReference type="Proteomes" id="UP000184731">
    <property type="component" value="Chromosome"/>
</dbReference>
<gene>
    <name evidence="7" type="ORF">AXG55_07925</name>
</gene>
<dbReference type="GO" id="GO:0004563">
    <property type="term" value="F:beta-N-acetylhexosaminidase activity"/>
    <property type="evidence" value="ECO:0007669"/>
    <property type="project" value="UniProtKB-EC"/>
</dbReference>
<keyword evidence="5" id="KW-0326">Glycosidase</keyword>
<dbReference type="InterPro" id="IPR050226">
    <property type="entry name" value="NagZ_Beta-hexosaminidase"/>
</dbReference>
<evidence type="ECO:0000256" key="4">
    <source>
        <dbReference type="ARBA" id="ARBA00022801"/>
    </source>
</evidence>
<evidence type="ECO:0000259" key="6">
    <source>
        <dbReference type="Pfam" id="PF00933"/>
    </source>
</evidence>
<dbReference type="GO" id="GO:0005975">
    <property type="term" value="P:carbohydrate metabolic process"/>
    <property type="evidence" value="ECO:0007669"/>
    <property type="project" value="InterPro"/>
</dbReference>
<dbReference type="KEGG" id="saqi:AXG55_07925"/>